<dbReference type="SUPFAM" id="SSF49373">
    <property type="entry name" value="Invasin/intimin cell-adhesion fragments"/>
    <property type="match status" value="1"/>
</dbReference>
<dbReference type="InterPro" id="IPR008964">
    <property type="entry name" value="Invasin/intimin_cell_adhesion"/>
</dbReference>
<sequence length="243" mass="25507">MTLALLTSCGPDANKPTPEVTALTLSATTAQLSVGETLQLTASVTPADAKVTFTTDNAAVATVCEKGIVKAIAPGTATITAKAGDKTATCTITVEEKKVEEKNVSLFNKLDGKKYPSGSTIDYAASVSKEDASFYALDLFFSVLKTAKYKVTLTFDKATSGSACIGTQCENFSGKSYTTDATLVADDLESDLKGKGDMTSLGTHLDLSTPAGETYKNRMTIQLKPEDGSETLQWTVNLAIAVK</sequence>
<dbReference type="eggNOG" id="COG5492">
    <property type="taxonomic scope" value="Bacteria"/>
</dbReference>
<accession>F4KM03</accession>
<evidence type="ECO:0000313" key="3">
    <source>
        <dbReference type="Proteomes" id="UP000006545"/>
    </source>
</evidence>
<dbReference type="STRING" id="879243.Poras_0237"/>
<dbReference type="Pfam" id="PF02368">
    <property type="entry name" value="Big_2"/>
    <property type="match status" value="1"/>
</dbReference>
<dbReference type="AlphaFoldDB" id="F4KM03"/>
<evidence type="ECO:0000313" key="2">
    <source>
        <dbReference type="EMBL" id="AEE12191.1"/>
    </source>
</evidence>
<feature type="domain" description="BIG2" evidence="1">
    <location>
        <begin position="19"/>
        <end position="93"/>
    </location>
</feature>
<dbReference type="Proteomes" id="UP000006545">
    <property type="component" value="Chromosome"/>
</dbReference>
<protein>
    <submittedName>
        <fullName evidence="2">Ig domain protein group 2 domain protein</fullName>
    </submittedName>
</protein>
<dbReference type="HOGENOM" id="CLU_1141773_0_0_10"/>
<dbReference type="EMBL" id="CP002689">
    <property type="protein sequence ID" value="AEE12191.1"/>
    <property type="molecule type" value="Genomic_DNA"/>
</dbReference>
<proteinExistence type="predicted"/>
<gene>
    <name evidence="2" type="ordered locus">Poras_0237</name>
</gene>
<dbReference type="InterPro" id="IPR003343">
    <property type="entry name" value="Big_2"/>
</dbReference>
<dbReference type="Gene3D" id="2.60.40.1080">
    <property type="match status" value="1"/>
</dbReference>
<evidence type="ECO:0000259" key="1">
    <source>
        <dbReference type="SMART" id="SM00635"/>
    </source>
</evidence>
<dbReference type="SMART" id="SM00635">
    <property type="entry name" value="BID_2"/>
    <property type="match status" value="1"/>
</dbReference>
<name>F4KM03_PORAD</name>
<dbReference type="RefSeq" id="WP_013759872.1">
    <property type="nucleotide sequence ID" value="NC_015501.1"/>
</dbReference>
<keyword evidence="3" id="KW-1185">Reference proteome</keyword>
<dbReference type="KEGG" id="pah:Poras_0237"/>
<organism evidence="2 3">
    <name type="scientific">Porphyromonas asaccharolytica (strain ATCC 25260 / DSM 20707 / BCRC 10618 / CCUG 7834 / JCM 6326 / LMG 13178 / VPI 4198 / B440)</name>
    <name type="common">Bacteroides asaccharolyticus</name>
    <dbReference type="NCBI Taxonomy" id="879243"/>
    <lineage>
        <taxon>Bacteria</taxon>
        <taxon>Pseudomonadati</taxon>
        <taxon>Bacteroidota</taxon>
        <taxon>Bacteroidia</taxon>
        <taxon>Bacteroidales</taxon>
        <taxon>Porphyromonadaceae</taxon>
        <taxon>Porphyromonas</taxon>
    </lineage>
</organism>
<reference evidence="3" key="1">
    <citation type="submission" date="2011-04" db="EMBL/GenBank/DDBJ databases">
        <title>The complete genome of Porphyromonas asaccharolytica DSM 20707.</title>
        <authorList>
            <person name="Lucas S."/>
            <person name="Han J."/>
            <person name="Lapidus A."/>
            <person name="Bruce D."/>
            <person name="Goodwin L."/>
            <person name="Pitluck S."/>
            <person name="Peters L."/>
            <person name="Kyrpides N."/>
            <person name="Mavromatis K."/>
            <person name="Ivanova N."/>
            <person name="Ovchinnikova G."/>
            <person name="Pagani I."/>
            <person name="Lu M."/>
            <person name="Detter J.C."/>
            <person name="Tapia R."/>
            <person name="Han C."/>
            <person name="Land M."/>
            <person name="Hauser L."/>
            <person name="Markowitz V."/>
            <person name="Cheng J.-F."/>
            <person name="Hugenholtz P."/>
            <person name="Woyke T."/>
            <person name="Wu D."/>
            <person name="Gronow S."/>
            <person name="Wellnitz S."/>
            <person name="Brambilla E."/>
            <person name="Klenk H.-P."/>
            <person name="Eisen J.A."/>
        </authorList>
    </citation>
    <scope>NUCLEOTIDE SEQUENCE [LARGE SCALE GENOMIC DNA]</scope>
    <source>
        <strain evidence="3">ATCC 25260 / DSM 20707 / VPI 4198</strain>
    </source>
</reference>